<organism evidence="3 4">
    <name type="scientific">Desulfosporosinus orientis (strain ATCC 19365 / DSM 765 / NCIMB 8382 / VKM B-1628 / Singapore I)</name>
    <name type="common">Desulfotomaculum orientis</name>
    <dbReference type="NCBI Taxonomy" id="768706"/>
    <lineage>
        <taxon>Bacteria</taxon>
        <taxon>Bacillati</taxon>
        <taxon>Bacillota</taxon>
        <taxon>Clostridia</taxon>
        <taxon>Eubacteriales</taxon>
        <taxon>Desulfitobacteriaceae</taxon>
        <taxon>Desulfosporosinus</taxon>
    </lineage>
</organism>
<dbReference type="InterPro" id="IPR011083">
    <property type="entry name" value="Phage_tail_collar_dom"/>
</dbReference>
<dbReference type="KEGG" id="dor:Desor_5450"/>
<reference evidence="4" key="1">
    <citation type="submission" date="2011-11" db="EMBL/GenBank/DDBJ databases">
        <title>Complete sequence of Desulfosporosinus orientis DSM 765.</title>
        <authorList>
            <person name="Lucas S."/>
            <person name="Han J."/>
            <person name="Lapidus A."/>
            <person name="Cheng J.-F."/>
            <person name="Goodwin L."/>
            <person name="Pitluck S."/>
            <person name="Peters L."/>
            <person name="Ovchinnikova G."/>
            <person name="Teshima H."/>
            <person name="Detter J.C."/>
            <person name="Han C."/>
            <person name="Tapia R."/>
            <person name="Land M."/>
            <person name="Hauser L."/>
            <person name="Kyrpides N."/>
            <person name="Ivanova N."/>
            <person name="Pagani I."/>
            <person name="Pester M."/>
            <person name="Spring S."/>
            <person name="Ollivier B."/>
            <person name="Rattei T."/>
            <person name="Klenk H.-P."/>
            <person name="Wagner M."/>
            <person name="Loy A."/>
            <person name="Woyke T."/>
        </authorList>
    </citation>
    <scope>NUCLEOTIDE SEQUENCE [LARGE SCALE GENOMIC DNA]</scope>
    <source>
        <strain evidence="4">ATCC 19365 / DSM 765 / NCIMB 8382 / VKM B-1628</strain>
    </source>
</reference>
<dbReference type="AlphaFoldDB" id="G7WG93"/>
<dbReference type="Pfam" id="PF07484">
    <property type="entry name" value="Collar"/>
    <property type="match status" value="1"/>
</dbReference>
<name>G7WG93_DESOD</name>
<dbReference type="SUPFAM" id="SSF88874">
    <property type="entry name" value="Receptor-binding domain of short tail fibre protein gp12"/>
    <property type="match status" value="1"/>
</dbReference>
<keyword evidence="4" id="KW-1185">Reference proteome</keyword>
<accession>G7WG93</accession>
<gene>
    <name evidence="3" type="ordered locus">Desor_5450</name>
</gene>
<feature type="signal peptide" evidence="1">
    <location>
        <begin position="1"/>
        <end position="31"/>
    </location>
</feature>
<proteinExistence type="predicted"/>
<feature type="chain" id="PRO_5003505162" evidence="1">
    <location>
        <begin position="32"/>
        <end position="209"/>
    </location>
</feature>
<evidence type="ECO:0000313" key="3">
    <source>
        <dbReference type="EMBL" id="AET70825.1"/>
    </source>
</evidence>
<dbReference type="PATRIC" id="fig|768706.3.peg.5553"/>
<evidence type="ECO:0000259" key="2">
    <source>
        <dbReference type="Pfam" id="PF07484"/>
    </source>
</evidence>
<feature type="domain" description="Phage tail collar" evidence="2">
    <location>
        <begin position="38"/>
        <end position="94"/>
    </location>
</feature>
<dbReference type="Gene3D" id="3.90.1340.10">
    <property type="entry name" value="Phage tail collar domain"/>
    <property type="match status" value="1"/>
</dbReference>
<dbReference type="HOGENOM" id="CLU_087872_1_1_9"/>
<dbReference type="eggNOG" id="COG4675">
    <property type="taxonomic scope" value="Bacteria"/>
</dbReference>
<keyword evidence="1" id="KW-0732">Signal</keyword>
<reference evidence="3 4" key="2">
    <citation type="journal article" date="2012" name="J. Bacteriol.">
        <title>Complete genome sequences of Desulfosporosinus orientis DSM765T, Desulfosporosinus youngiae DSM17734T, Desulfosporosinus meridiei DSM13257T, and Desulfosporosinus acidiphilus DSM22704T.</title>
        <authorList>
            <person name="Pester M."/>
            <person name="Brambilla E."/>
            <person name="Alazard D."/>
            <person name="Rattei T."/>
            <person name="Weinmaier T."/>
            <person name="Han J."/>
            <person name="Lucas S."/>
            <person name="Lapidus A."/>
            <person name="Cheng J.F."/>
            <person name="Goodwin L."/>
            <person name="Pitluck S."/>
            <person name="Peters L."/>
            <person name="Ovchinnikova G."/>
            <person name="Teshima H."/>
            <person name="Detter J.C."/>
            <person name="Han C.S."/>
            <person name="Tapia R."/>
            <person name="Land M.L."/>
            <person name="Hauser L."/>
            <person name="Kyrpides N.C."/>
            <person name="Ivanova N.N."/>
            <person name="Pagani I."/>
            <person name="Huntmann M."/>
            <person name="Wei C.L."/>
            <person name="Davenport K.W."/>
            <person name="Daligault H."/>
            <person name="Chain P.S."/>
            <person name="Chen A."/>
            <person name="Mavromatis K."/>
            <person name="Markowitz V."/>
            <person name="Szeto E."/>
            <person name="Mikhailova N."/>
            <person name="Pati A."/>
            <person name="Wagner M."/>
            <person name="Woyke T."/>
            <person name="Ollivier B."/>
            <person name="Klenk H.P."/>
            <person name="Spring S."/>
            <person name="Loy A."/>
        </authorList>
    </citation>
    <scope>NUCLEOTIDE SEQUENCE [LARGE SCALE GENOMIC DNA]</scope>
    <source>
        <strain evidence="4">ATCC 19365 / DSM 765 / NCIMB 8382 / VKM B-1628</strain>
    </source>
</reference>
<dbReference type="InterPro" id="IPR037053">
    <property type="entry name" value="Phage_tail_collar_dom_sf"/>
</dbReference>
<dbReference type="STRING" id="768706.Desor_5450"/>
<protein>
    <submittedName>
        <fullName evidence="3">Microcystin-dependent protein</fullName>
    </submittedName>
</protein>
<evidence type="ECO:0000313" key="4">
    <source>
        <dbReference type="Proteomes" id="UP000006346"/>
    </source>
</evidence>
<evidence type="ECO:0000256" key="1">
    <source>
        <dbReference type="SAM" id="SignalP"/>
    </source>
</evidence>
<dbReference type="Proteomes" id="UP000006346">
    <property type="component" value="Chromosome"/>
</dbReference>
<dbReference type="EMBL" id="CP003108">
    <property type="protein sequence ID" value="AET70825.1"/>
    <property type="molecule type" value="Genomic_DNA"/>
</dbReference>
<sequence>MIKRFKMITIMFLMLGVSLAYNMAGPKPAMAAVEPFIGEISLVPYNFAPRGWAFCEGQLLPISQNQALFSLLGTTYGGDGVTTFALPDLRGRLPIGVGVGPGLSNYNLGETGGTETVTLTNNNMPMHNHQINAITSPGNSSVPGPNEYLAQPQTPDRQEIDIYASGTPNTQLTSTSTSPSGGSQPISIMQPYLGLHYIIALEGIYPTRD</sequence>